<dbReference type="Gene3D" id="1.10.3470.10">
    <property type="entry name" value="ABC transporter involved in vitamin B12 uptake, BtuC"/>
    <property type="match status" value="1"/>
</dbReference>
<dbReference type="CDD" id="cd06550">
    <property type="entry name" value="TM_ABC_iron-siderophores_like"/>
    <property type="match status" value="1"/>
</dbReference>
<dbReference type="PANTHER" id="PTHR30472">
    <property type="entry name" value="FERRIC ENTEROBACTIN TRANSPORT SYSTEM PERMEASE PROTEIN"/>
    <property type="match status" value="1"/>
</dbReference>
<keyword evidence="5 8" id="KW-0812">Transmembrane</keyword>
<dbReference type="RefSeq" id="WP_144228139.1">
    <property type="nucleotide sequence ID" value="NZ_CBCRVV010000001.1"/>
</dbReference>
<dbReference type="EMBL" id="VMBG01000001">
    <property type="protein sequence ID" value="TSJ77797.1"/>
    <property type="molecule type" value="Genomic_DNA"/>
</dbReference>
<feature type="transmembrane region" description="Helical" evidence="8">
    <location>
        <begin position="317"/>
        <end position="337"/>
    </location>
</feature>
<evidence type="ECO:0000256" key="2">
    <source>
        <dbReference type="ARBA" id="ARBA00007935"/>
    </source>
</evidence>
<dbReference type="Proteomes" id="UP000315648">
    <property type="component" value="Unassembled WGS sequence"/>
</dbReference>
<keyword evidence="7 8" id="KW-0472">Membrane</keyword>
<comment type="similarity">
    <text evidence="2">Belongs to the binding-protein-dependent transport system permease family. FecCD subfamily.</text>
</comment>
<dbReference type="PANTHER" id="PTHR30472:SF25">
    <property type="entry name" value="ABC TRANSPORTER PERMEASE PROTEIN MJ0876-RELATED"/>
    <property type="match status" value="1"/>
</dbReference>
<dbReference type="SUPFAM" id="SSF81345">
    <property type="entry name" value="ABC transporter involved in vitamin B12 uptake, BtuC"/>
    <property type="match status" value="1"/>
</dbReference>
<keyword evidence="4" id="KW-1003">Cell membrane</keyword>
<sequence>MITSASGRRWFFILLVLALGGTFLCTVRLGAASITWQDLFFALTGRSEDLSRVERTVIFDIRLVRALAALVIGAVLAVCGAAMQGLFRNPLADPGLVGVTSGASVGGVLYMKLGATALAGVSAVFGSLMLPVCAFASGLLMTVVMHRCSQVGGRTVVSLMLLAGVAINALGGALIGLVLFFADDDQLRQFTFWTLGNVGHASWMKLAVAAPFLLVALVLSLRYARPLNALLLGEAEAGHLGVDLQRVKNTLIFATAAGVGAAVSVAGGIGFVGLIVPHLMRLVIGPDHRWLLPASALGGAILLAWADIFARTVAAPAELPIGVITAVVGAPVFFALLQSQRKTHFA</sequence>
<dbReference type="Pfam" id="PF01032">
    <property type="entry name" value="FecCD"/>
    <property type="match status" value="1"/>
</dbReference>
<keyword evidence="10" id="KW-1185">Reference proteome</keyword>
<proteinExistence type="inferred from homology"/>
<evidence type="ECO:0000313" key="9">
    <source>
        <dbReference type="EMBL" id="TSJ77797.1"/>
    </source>
</evidence>
<dbReference type="InterPro" id="IPR000522">
    <property type="entry name" value="ABC_transptr_permease_BtuC"/>
</dbReference>
<dbReference type="OrthoDB" id="9811721at2"/>
<evidence type="ECO:0000256" key="3">
    <source>
        <dbReference type="ARBA" id="ARBA00022448"/>
    </source>
</evidence>
<accession>A0A556QME1</accession>
<evidence type="ECO:0000256" key="8">
    <source>
        <dbReference type="SAM" id="Phobius"/>
    </source>
</evidence>
<keyword evidence="3" id="KW-0813">Transport</keyword>
<dbReference type="AlphaFoldDB" id="A0A556QME1"/>
<comment type="caution">
    <text evidence="9">The sequence shown here is derived from an EMBL/GenBank/DDBJ whole genome shotgun (WGS) entry which is preliminary data.</text>
</comment>
<feature type="transmembrane region" description="Helical" evidence="8">
    <location>
        <begin position="156"/>
        <end position="182"/>
    </location>
</feature>
<dbReference type="GO" id="GO:0033214">
    <property type="term" value="P:siderophore-iron import into cell"/>
    <property type="evidence" value="ECO:0007669"/>
    <property type="project" value="TreeGrafter"/>
</dbReference>
<organism evidence="9 10">
    <name type="scientific">Rariglobus hedericola</name>
    <dbReference type="NCBI Taxonomy" id="2597822"/>
    <lineage>
        <taxon>Bacteria</taxon>
        <taxon>Pseudomonadati</taxon>
        <taxon>Verrucomicrobiota</taxon>
        <taxon>Opitutia</taxon>
        <taxon>Opitutales</taxon>
        <taxon>Opitutaceae</taxon>
        <taxon>Rariglobus</taxon>
    </lineage>
</organism>
<evidence type="ECO:0000313" key="10">
    <source>
        <dbReference type="Proteomes" id="UP000315648"/>
    </source>
</evidence>
<evidence type="ECO:0000256" key="4">
    <source>
        <dbReference type="ARBA" id="ARBA00022475"/>
    </source>
</evidence>
<feature type="transmembrane region" description="Helical" evidence="8">
    <location>
        <begin position="251"/>
        <end position="278"/>
    </location>
</feature>
<feature type="transmembrane region" description="Helical" evidence="8">
    <location>
        <begin position="91"/>
        <end position="111"/>
    </location>
</feature>
<dbReference type="GO" id="GO:0022857">
    <property type="term" value="F:transmembrane transporter activity"/>
    <property type="evidence" value="ECO:0007669"/>
    <property type="project" value="InterPro"/>
</dbReference>
<evidence type="ECO:0000256" key="6">
    <source>
        <dbReference type="ARBA" id="ARBA00022989"/>
    </source>
</evidence>
<name>A0A556QME1_9BACT</name>
<dbReference type="FunFam" id="1.10.3470.10:FF:000001">
    <property type="entry name" value="Vitamin B12 ABC transporter permease BtuC"/>
    <property type="match status" value="1"/>
</dbReference>
<feature type="transmembrane region" description="Helical" evidence="8">
    <location>
        <begin position="56"/>
        <end position="79"/>
    </location>
</feature>
<feature type="transmembrane region" description="Helical" evidence="8">
    <location>
        <begin position="202"/>
        <end position="221"/>
    </location>
</feature>
<reference evidence="9 10" key="1">
    <citation type="submission" date="2019-07" db="EMBL/GenBank/DDBJ databases">
        <title>Description of 53C-WASEF.</title>
        <authorList>
            <person name="Pitt A."/>
            <person name="Hahn M.W."/>
        </authorList>
    </citation>
    <scope>NUCLEOTIDE SEQUENCE [LARGE SCALE GENOMIC DNA]</scope>
    <source>
        <strain evidence="9 10">53C-WASEF</strain>
    </source>
</reference>
<comment type="subcellular location">
    <subcellularLocation>
        <location evidence="1">Cell membrane</location>
        <topology evidence="1">Multi-pass membrane protein</topology>
    </subcellularLocation>
</comment>
<evidence type="ECO:0000256" key="7">
    <source>
        <dbReference type="ARBA" id="ARBA00023136"/>
    </source>
</evidence>
<evidence type="ECO:0000256" key="5">
    <source>
        <dbReference type="ARBA" id="ARBA00022692"/>
    </source>
</evidence>
<keyword evidence="6 8" id="KW-1133">Transmembrane helix</keyword>
<gene>
    <name evidence="9" type="ORF">FPL22_00390</name>
</gene>
<dbReference type="GO" id="GO:0005886">
    <property type="term" value="C:plasma membrane"/>
    <property type="evidence" value="ECO:0007669"/>
    <property type="project" value="UniProtKB-SubCell"/>
</dbReference>
<dbReference type="InterPro" id="IPR037294">
    <property type="entry name" value="ABC_BtuC-like"/>
</dbReference>
<feature type="transmembrane region" description="Helical" evidence="8">
    <location>
        <begin position="117"/>
        <end position="144"/>
    </location>
</feature>
<feature type="transmembrane region" description="Helical" evidence="8">
    <location>
        <begin position="290"/>
        <end position="310"/>
    </location>
</feature>
<protein>
    <submittedName>
        <fullName evidence="9">Iron ABC transporter permease</fullName>
    </submittedName>
</protein>
<evidence type="ECO:0000256" key="1">
    <source>
        <dbReference type="ARBA" id="ARBA00004651"/>
    </source>
</evidence>